<evidence type="ECO:0000259" key="4">
    <source>
        <dbReference type="PROSITE" id="PS50127"/>
    </source>
</evidence>
<dbReference type="PANTHER" id="PTHR46116:SF15">
    <property type="entry name" value="(E3-INDEPENDENT) E2 UBIQUITIN-CONJUGATING ENZYME"/>
    <property type="match status" value="1"/>
</dbReference>
<dbReference type="Proteomes" id="UP000559027">
    <property type="component" value="Unassembled WGS sequence"/>
</dbReference>
<dbReference type="Pfam" id="PF00179">
    <property type="entry name" value="UQ_con"/>
    <property type="match status" value="1"/>
</dbReference>
<name>A0A8H5D954_9AGAR</name>
<keyword evidence="6" id="KW-1185">Reference proteome</keyword>
<feature type="compositionally biased region" description="Polar residues" evidence="3">
    <location>
        <begin position="642"/>
        <end position="654"/>
    </location>
</feature>
<comment type="caution">
    <text evidence="5">The sequence shown here is derived from an EMBL/GenBank/DDBJ whole genome shotgun (WGS) entry which is preliminary data.</text>
</comment>
<dbReference type="SMART" id="SM00212">
    <property type="entry name" value="UBCc"/>
    <property type="match status" value="1"/>
</dbReference>
<dbReference type="PANTHER" id="PTHR46116">
    <property type="entry name" value="(E3-INDEPENDENT) E2 UBIQUITIN-CONJUGATING ENZYME"/>
    <property type="match status" value="1"/>
</dbReference>
<dbReference type="Gene3D" id="3.10.110.10">
    <property type="entry name" value="Ubiquitin Conjugating Enzyme"/>
    <property type="match status" value="1"/>
</dbReference>
<feature type="region of interest" description="Disordered" evidence="3">
    <location>
        <begin position="611"/>
        <end position="687"/>
    </location>
</feature>
<protein>
    <recommendedName>
        <fullName evidence="4">UBC core domain-containing protein</fullName>
    </recommendedName>
</protein>
<accession>A0A8H5D954</accession>
<keyword evidence="1" id="KW-0808">Transferase</keyword>
<evidence type="ECO:0000256" key="2">
    <source>
        <dbReference type="ARBA" id="ARBA00022786"/>
    </source>
</evidence>
<dbReference type="CDD" id="cd23837">
    <property type="entry name" value="UBCc_UBE2O"/>
    <property type="match status" value="1"/>
</dbReference>
<dbReference type="SUPFAM" id="SSF54495">
    <property type="entry name" value="UBC-like"/>
    <property type="match status" value="1"/>
</dbReference>
<dbReference type="OrthoDB" id="1926878at2759"/>
<feature type="domain" description="UBC core" evidence="4">
    <location>
        <begin position="748"/>
        <end position="915"/>
    </location>
</feature>
<dbReference type="PROSITE" id="PS50127">
    <property type="entry name" value="UBC_2"/>
    <property type="match status" value="1"/>
</dbReference>
<evidence type="ECO:0000256" key="3">
    <source>
        <dbReference type="SAM" id="MobiDB-lite"/>
    </source>
</evidence>
<evidence type="ECO:0000313" key="6">
    <source>
        <dbReference type="Proteomes" id="UP000559027"/>
    </source>
</evidence>
<dbReference type="InterPro" id="IPR000608">
    <property type="entry name" value="UBC"/>
</dbReference>
<gene>
    <name evidence="5" type="ORF">D9756_004104</name>
</gene>
<evidence type="ECO:0000256" key="1">
    <source>
        <dbReference type="ARBA" id="ARBA00022679"/>
    </source>
</evidence>
<evidence type="ECO:0000313" key="5">
    <source>
        <dbReference type="EMBL" id="KAF5355881.1"/>
    </source>
</evidence>
<proteinExistence type="predicted"/>
<feature type="compositionally biased region" description="Pro residues" evidence="3">
    <location>
        <begin position="663"/>
        <end position="679"/>
    </location>
</feature>
<sequence length="999" mass="110541">MPAKDKKTPSTQLYPQDIVQSTTSPSLFGIIEKCWWDGYDDLTESPEAQAFNHPFAPHPTRPLKEGEFSVSFYAERTQAEIKLASELRVVDRTMRTGDICKRSGSDDPQSGVVIDARVKARLAHAISGQELPGWKTQADYELSRQPENGEFVTYDDWIGQVVEVYDEVLVEDSTNNQLVKVNELGSGMYVGERGPDLMPTAPLSNLVNNVMSAVFGGPRTMDTVLEVVHTVYAIAWLAINQSLDPAEAANRQRPKRLWAGKELHDLVMLPVPSDIEVTVGVRVRLKDETGVLVTQHGSNQGEHGLYKVNAYKVVETETEVDVIWQDGVMETLLARDIIPQMNPDEYECWPGEYALWKADGEGKNVVVQSVNAADRTANVLLIDTGVTELVSVLELDRSASDPFLGTLTHVADTLGVNRGDPVLVHRPGTTNGCAKSRVPRIGELEAWLREEVEIGPNHIPAWKREISELGAEVAKSRGPWDADDLRFQRVSPGDERYLWFGEVIMLNLDGTAMVKHVEGTVRTYPVERLTILVDGVEALHDELVLNQGSPHADSEGAEDLWIMEDGKWCAVQTLGEEGGWEDEEDTMDVDTNLNGNGAADLDTMDIDVNEEYATHDPSPPIVSPSSPSQDSVWSELAEGARVTNNVPTDGTGNVTHMIYSPPSTTPPSPRRATVQPPPANGTSTASSLSKEYVFKDQMENLAGPSNSASGLNGGTKVEELSWKRFDILPSAPPDHAYYSHPPAQPGKAFMTRLQREYRALASSLPDTIVVRAFEDRSDLLRSLIIGPENTPYEDAPFVIDWRLDSNFPNVPPIAHFLSWTNGNGRVNPNLYEEGKVCLSLLGTWQGDRNESWSPARSSLLQAFVSIQGLILVKEPWYCEPGYEKLRGTEEGTTSSRLYSEKAYVLSRGFVRRALEIPLGGFEEDVKSFYYSHGRLHKVLEDSRALIQKSQQDPNASQEHLEKDGTVDVAVPRLTTGGIIMLERTLNKLQAFLDAHESKN</sequence>
<keyword evidence="2" id="KW-0833">Ubl conjugation pathway</keyword>
<organism evidence="5 6">
    <name type="scientific">Leucocoprinus leucothites</name>
    <dbReference type="NCBI Taxonomy" id="201217"/>
    <lineage>
        <taxon>Eukaryota</taxon>
        <taxon>Fungi</taxon>
        <taxon>Dikarya</taxon>
        <taxon>Basidiomycota</taxon>
        <taxon>Agaricomycotina</taxon>
        <taxon>Agaricomycetes</taxon>
        <taxon>Agaricomycetidae</taxon>
        <taxon>Agaricales</taxon>
        <taxon>Agaricineae</taxon>
        <taxon>Agaricaceae</taxon>
        <taxon>Leucocoprinus</taxon>
    </lineage>
</organism>
<dbReference type="InterPro" id="IPR016135">
    <property type="entry name" value="UBQ-conjugating_enzyme/RWD"/>
</dbReference>
<reference evidence="5 6" key="1">
    <citation type="journal article" date="2020" name="ISME J.">
        <title>Uncovering the hidden diversity of litter-decomposition mechanisms in mushroom-forming fungi.</title>
        <authorList>
            <person name="Floudas D."/>
            <person name="Bentzer J."/>
            <person name="Ahren D."/>
            <person name="Johansson T."/>
            <person name="Persson P."/>
            <person name="Tunlid A."/>
        </authorList>
    </citation>
    <scope>NUCLEOTIDE SEQUENCE [LARGE SCALE GENOMIC DNA]</scope>
    <source>
        <strain evidence="5 6">CBS 146.42</strain>
    </source>
</reference>
<dbReference type="EMBL" id="JAACJO010000007">
    <property type="protein sequence ID" value="KAF5355881.1"/>
    <property type="molecule type" value="Genomic_DNA"/>
</dbReference>
<dbReference type="GO" id="GO:0061631">
    <property type="term" value="F:ubiquitin conjugating enzyme activity"/>
    <property type="evidence" value="ECO:0007669"/>
    <property type="project" value="TreeGrafter"/>
</dbReference>
<dbReference type="AlphaFoldDB" id="A0A8H5D954"/>